<organism evidence="10 11">
    <name type="scientific">Bogoriella caseilytica</name>
    <dbReference type="NCBI Taxonomy" id="56055"/>
    <lineage>
        <taxon>Bacteria</taxon>
        <taxon>Bacillati</taxon>
        <taxon>Actinomycetota</taxon>
        <taxon>Actinomycetes</taxon>
        <taxon>Micrococcales</taxon>
        <taxon>Bogoriellaceae</taxon>
        <taxon>Bogoriella</taxon>
    </lineage>
</organism>
<gene>
    <name evidence="7" type="primary">tilS</name>
    <name evidence="10" type="ORF">EDD31_0817</name>
</gene>
<evidence type="ECO:0000256" key="7">
    <source>
        <dbReference type="HAMAP-Rule" id="MF_01161"/>
    </source>
</evidence>
<dbReference type="PANTHER" id="PTHR43033:SF1">
    <property type="entry name" value="TRNA(ILE)-LYSIDINE SYNTHASE-RELATED"/>
    <property type="match status" value="1"/>
</dbReference>
<dbReference type="EC" id="6.3.4.19" evidence="7"/>
<protein>
    <recommendedName>
        <fullName evidence="7">tRNA(Ile)-lysidine synthase</fullName>
        <ecNumber evidence="7">6.3.4.19</ecNumber>
    </recommendedName>
    <alternativeName>
        <fullName evidence="7">tRNA(Ile)-2-lysyl-cytidine synthase</fullName>
    </alternativeName>
    <alternativeName>
        <fullName evidence="7">tRNA(Ile)-lysidine synthetase</fullName>
    </alternativeName>
</protein>
<proteinExistence type="inferred from homology"/>
<keyword evidence="2 7" id="KW-0436">Ligase</keyword>
<dbReference type="HAMAP" id="MF_01161">
    <property type="entry name" value="tRNA_Ile_lys_synt"/>
    <property type="match status" value="1"/>
</dbReference>
<comment type="subcellular location">
    <subcellularLocation>
        <location evidence="7">Cytoplasm</location>
    </subcellularLocation>
</comment>
<dbReference type="Pfam" id="PF01171">
    <property type="entry name" value="ATP_bind_3"/>
    <property type="match status" value="1"/>
</dbReference>
<accession>A0A3N2BB36</accession>
<dbReference type="RefSeq" id="WP_123303019.1">
    <property type="nucleotide sequence ID" value="NZ_RKHK01000001.1"/>
</dbReference>
<evidence type="ECO:0000313" key="11">
    <source>
        <dbReference type="Proteomes" id="UP000280668"/>
    </source>
</evidence>
<name>A0A3N2BB36_9MICO</name>
<feature type="domain" description="tRNA(Ile)-lysidine/2-thiocytidine synthase N-terminal" evidence="8">
    <location>
        <begin position="28"/>
        <end position="197"/>
    </location>
</feature>
<dbReference type="InterPro" id="IPR012094">
    <property type="entry name" value="tRNA_Ile_lys_synt"/>
</dbReference>
<dbReference type="InterPro" id="IPR011063">
    <property type="entry name" value="TilS/TtcA_N"/>
</dbReference>
<evidence type="ECO:0000256" key="2">
    <source>
        <dbReference type="ARBA" id="ARBA00022598"/>
    </source>
</evidence>
<comment type="catalytic activity">
    <reaction evidence="6 7">
        <text>cytidine(34) in tRNA(Ile2) + L-lysine + ATP = lysidine(34) in tRNA(Ile2) + AMP + diphosphate + H(+)</text>
        <dbReference type="Rhea" id="RHEA:43744"/>
        <dbReference type="Rhea" id="RHEA-COMP:10625"/>
        <dbReference type="Rhea" id="RHEA-COMP:10670"/>
        <dbReference type="ChEBI" id="CHEBI:15378"/>
        <dbReference type="ChEBI" id="CHEBI:30616"/>
        <dbReference type="ChEBI" id="CHEBI:32551"/>
        <dbReference type="ChEBI" id="CHEBI:33019"/>
        <dbReference type="ChEBI" id="CHEBI:82748"/>
        <dbReference type="ChEBI" id="CHEBI:83665"/>
        <dbReference type="ChEBI" id="CHEBI:456215"/>
        <dbReference type="EC" id="6.3.4.19"/>
    </reaction>
</comment>
<dbReference type="Proteomes" id="UP000280668">
    <property type="component" value="Unassembled WGS sequence"/>
</dbReference>
<dbReference type="EMBL" id="RKHK01000001">
    <property type="protein sequence ID" value="ROR72466.1"/>
    <property type="molecule type" value="Genomic_DNA"/>
</dbReference>
<comment type="caution">
    <text evidence="10">The sequence shown here is derived from an EMBL/GenBank/DDBJ whole genome shotgun (WGS) entry which is preliminary data.</text>
</comment>
<dbReference type="CDD" id="cd01992">
    <property type="entry name" value="TilS_N"/>
    <property type="match status" value="1"/>
</dbReference>
<dbReference type="InterPro" id="IPR014729">
    <property type="entry name" value="Rossmann-like_a/b/a_fold"/>
</dbReference>
<keyword evidence="11" id="KW-1185">Reference proteome</keyword>
<dbReference type="InterPro" id="IPR015262">
    <property type="entry name" value="tRNA_Ile_lys_synt_subst-bd"/>
</dbReference>
<evidence type="ECO:0000259" key="8">
    <source>
        <dbReference type="Pfam" id="PF01171"/>
    </source>
</evidence>
<evidence type="ECO:0000256" key="6">
    <source>
        <dbReference type="ARBA" id="ARBA00048539"/>
    </source>
</evidence>
<dbReference type="GO" id="GO:0005524">
    <property type="term" value="F:ATP binding"/>
    <property type="evidence" value="ECO:0007669"/>
    <property type="project" value="UniProtKB-UniRule"/>
</dbReference>
<evidence type="ECO:0000256" key="1">
    <source>
        <dbReference type="ARBA" id="ARBA00022490"/>
    </source>
</evidence>
<feature type="domain" description="tRNA(Ile)-lysidine synthase substrate-binding" evidence="9">
    <location>
        <begin position="269"/>
        <end position="331"/>
    </location>
</feature>
<evidence type="ECO:0000256" key="3">
    <source>
        <dbReference type="ARBA" id="ARBA00022694"/>
    </source>
</evidence>
<sequence>MAGPAPAVARARRELRGALTDLAPGALVLVACSGGADSLALAATASFVARRDGWQAGAVIVDHGLRPGSAQVAERAAQQCRELGLDPVMVRRASPGEPRLDAGSGPEGAARQLRYALLSAAAAEHGAESVLLGHTLDDQAETVLLRLARGSGARSLAGIPLRRGHYRRPFLELRRGETEDICRALGLTPDRDETNEPDGPWRAADGSPLRRAAVRATALPALTQALGPGVPEALARTARQLARDADLLDHLAAELFDAAQRPDERGIGLDVETLTAAHPALRTRALHAAALQAGASSSALAAVHVDELEGLLMRYHGQGPIPLPGGITARRIRTDRGCGRLILCRSEHETT</sequence>
<reference evidence="10 11" key="1">
    <citation type="submission" date="2018-11" db="EMBL/GenBank/DDBJ databases">
        <title>Sequencing the genomes of 1000 actinobacteria strains.</title>
        <authorList>
            <person name="Klenk H.-P."/>
        </authorList>
    </citation>
    <scope>NUCLEOTIDE SEQUENCE [LARGE SCALE GENOMIC DNA]</scope>
    <source>
        <strain evidence="10 11">DSM 11294</strain>
    </source>
</reference>
<keyword evidence="3 7" id="KW-0819">tRNA processing</keyword>
<dbReference type="NCBIfam" id="TIGR02432">
    <property type="entry name" value="lysidine_TilS_N"/>
    <property type="match status" value="1"/>
</dbReference>
<dbReference type="PANTHER" id="PTHR43033">
    <property type="entry name" value="TRNA(ILE)-LYSIDINE SYNTHASE-RELATED"/>
    <property type="match status" value="1"/>
</dbReference>
<keyword evidence="5 7" id="KW-0067">ATP-binding</keyword>
<dbReference type="GO" id="GO:0006400">
    <property type="term" value="P:tRNA modification"/>
    <property type="evidence" value="ECO:0007669"/>
    <property type="project" value="UniProtKB-UniRule"/>
</dbReference>
<comment type="function">
    <text evidence="7">Ligates lysine onto the cytidine present at position 34 of the AUA codon-specific tRNA(Ile) that contains the anticodon CAU, in an ATP-dependent manner. Cytidine is converted to lysidine, thus changing the amino acid specificity of the tRNA from methionine to isoleucine.</text>
</comment>
<evidence type="ECO:0000313" key="10">
    <source>
        <dbReference type="EMBL" id="ROR72466.1"/>
    </source>
</evidence>
<evidence type="ECO:0000256" key="5">
    <source>
        <dbReference type="ARBA" id="ARBA00022840"/>
    </source>
</evidence>
<dbReference type="OrthoDB" id="5244702at2"/>
<keyword evidence="4 7" id="KW-0547">Nucleotide-binding</keyword>
<keyword evidence="1 7" id="KW-0963">Cytoplasm</keyword>
<dbReference type="Gene3D" id="1.20.59.20">
    <property type="match status" value="1"/>
</dbReference>
<feature type="binding site" evidence="7">
    <location>
        <begin position="33"/>
        <end position="38"/>
    </location>
    <ligand>
        <name>ATP</name>
        <dbReference type="ChEBI" id="CHEBI:30616"/>
    </ligand>
</feature>
<comment type="similarity">
    <text evidence="7">Belongs to the tRNA(Ile)-lysidine synthase family.</text>
</comment>
<dbReference type="GO" id="GO:0032267">
    <property type="term" value="F:tRNA(Ile)-lysidine synthase activity"/>
    <property type="evidence" value="ECO:0007669"/>
    <property type="project" value="UniProtKB-EC"/>
</dbReference>
<dbReference type="SUPFAM" id="SSF52402">
    <property type="entry name" value="Adenine nucleotide alpha hydrolases-like"/>
    <property type="match status" value="1"/>
</dbReference>
<comment type="domain">
    <text evidence="7">The N-terminal region contains the highly conserved SGGXDS motif, predicted to be a P-loop motif involved in ATP binding.</text>
</comment>
<dbReference type="SUPFAM" id="SSF82829">
    <property type="entry name" value="MesJ substrate recognition domain-like"/>
    <property type="match status" value="1"/>
</dbReference>
<dbReference type="InterPro" id="IPR012795">
    <property type="entry name" value="tRNA_Ile_lys_synt_N"/>
</dbReference>
<evidence type="ECO:0000256" key="4">
    <source>
        <dbReference type="ARBA" id="ARBA00022741"/>
    </source>
</evidence>
<dbReference type="AlphaFoldDB" id="A0A3N2BB36"/>
<dbReference type="GO" id="GO:0005737">
    <property type="term" value="C:cytoplasm"/>
    <property type="evidence" value="ECO:0007669"/>
    <property type="project" value="UniProtKB-SubCell"/>
</dbReference>
<dbReference type="Pfam" id="PF09179">
    <property type="entry name" value="TilS"/>
    <property type="match status" value="1"/>
</dbReference>
<evidence type="ECO:0000259" key="9">
    <source>
        <dbReference type="Pfam" id="PF09179"/>
    </source>
</evidence>
<dbReference type="Gene3D" id="3.40.50.620">
    <property type="entry name" value="HUPs"/>
    <property type="match status" value="1"/>
</dbReference>